<protein>
    <submittedName>
        <fullName evidence="8">Transmembrane protein 54a</fullName>
    </submittedName>
</protein>
<evidence type="ECO:0000256" key="5">
    <source>
        <dbReference type="ARBA" id="ARBA00023136"/>
    </source>
</evidence>
<comment type="subcellular location">
    <subcellularLocation>
        <location evidence="1">Membrane</location>
        <topology evidence="1">Multi-pass membrane protein</topology>
    </subcellularLocation>
</comment>
<feature type="compositionally biased region" description="Basic and acidic residues" evidence="6">
    <location>
        <begin position="211"/>
        <end position="221"/>
    </location>
</feature>
<feature type="region of interest" description="Disordered" evidence="6">
    <location>
        <begin position="207"/>
        <end position="276"/>
    </location>
</feature>
<dbReference type="Proteomes" id="UP000694397">
    <property type="component" value="Chromosome 23"/>
</dbReference>
<feature type="transmembrane region" description="Helical" evidence="7">
    <location>
        <begin position="27"/>
        <end position="48"/>
    </location>
</feature>
<dbReference type="GO" id="GO:0016020">
    <property type="term" value="C:membrane"/>
    <property type="evidence" value="ECO:0007669"/>
    <property type="project" value="UniProtKB-SubCell"/>
</dbReference>
<organism evidence="8 9">
    <name type="scientific">Scleropages formosus</name>
    <name type="common">Asian bonytongue</name>
    <name type="synonym">Osteoglossum formosum</name>
    <dbReference type="NCBI Taxonomy" id="113540"/>
    <lineage>
        <taxon>Eukaryota</taxon>
        <taxon>Metazoa</taxon>
        <taxon>Chordata</taxon>
        <taxon>Craniata</taxon>
        <taxon>Vertebrata</taxon>
        <taxon>Euteleostomi</taxon>
        <taxon>Actinopterygii</taxon>
        <taxon>Neopterygii</taxon>
        <taxon>Teleostei</taxon>
        <taxon>Osteoglossocephala</taxon>
        <taxon>Osteoglossomorpha</taxon>
        <taxon>Osteoglossiformes</taxon>
        <taxon>Osteoglossidae</taxon>
        <taxon>Scleropages</taxon>
    </lineage>
</organism>
<reference evidence="8" key="3">
    <citation type="submission" date="2025-09" db="UniProtKB">
        <authorList>
            <consortium name="Ensembl"/>
        </authorList>
    </citation>
    <scope>IDENTIFICATION</scope>
</reference>
<proteinExistence type="inferred from homology"/>
<evidence type="ECO:0000256" key="4">
    <source>
        <dbReference type="ARBA" id="ARBA00022989"/>
    </source>
</evidence>
<dbReference type="AlphaFoldDB" id="A0A8C9TI73"/>
<evidence type="ECO:0000256" key="2">
    <source>
        <dbReference type="ARBA" id="ARBA00011030"/>
    </source>
</evidence>
<dbReference type="PANTHER" id="PTHR31258">
    <property type="entry name" value="KERATINOCYTE-ASSOCIATED PROTEIN 3"/>
    <property type="match status" value="1"/>
</dbReference>
<dbReference type="Pfam" id="PF12304">
    <property type="entry name" value="BCLP"/>
    <property type="match status" value="1"/>
</dbReference>
<feature type="transmembrane region" description="Helical" evidence="7">
    <location>
        <begin position="68"/>
        <end position="87"/>
    </location>
</feature>
<keyword evidence="5 7" id="KW-0472">Membrane</keyword>
<keyword evidence="4 7" id="KW-1133">Transmembrane helix</keyword>
<evidence type="ECO:0000256" key="1">
    <source>
        <dbReference type="ARBA" id="ARBA00004141"/>
    </source>
</evidence>
<name>A0A8C9TI73_SCLFO</name>
<reference evidence="8" key="2">
    <citation type="submission" date="2025-08" db="UniProtKB">
        <authorList>
            <consortium name="Ensembl"/>
        </authorList>
    </citation>
    <scope>IDENTIFICATION</scope>
</reference>
<dbReference type="OrthoDB" id="9389418at2759"/>
<feature type="transmembrane region" description="Helical" evidence="7">
    <location>
        <begin position="99"/>
        <end position="123"/>
    </location>
</feature>
<dbReference type="GeneTree" id="ENSGT00390000004700"/>
<gene>
    <name evidence="8" type="primary">tmem54b</name>
</gene>
<sequence length="276" mass="30075">MTRRATVGHIRMCCGVLAEDEGLMRAGLVMVVVGHAIFLLGALVHGIVLRPLSPSKQAHVREYTAANVAALVAGLVGIIMGISTIIVPRNKRSRTLVWFLLGGSLPGALLAAGSALGVTVTLAKTVVRGRHSLLLHCQSPNVTDVPGDCPFNPTHIYGTALALWLPLLVMCAVESVYLGRCSVTCMSILRLPRPPCPRQRTFVHKQVSVRSPEEATSDSRVEPQGLAKGPQHHWVEPMGLEEEPQQHWAEPEEEEPPERHIPLGRRPYFNRSSLCI</sequence>
<dbReference type="RefSeq" id="XP_018615437.2">
    <property type="nucleotide sequence ID" value="XM_018759921.2"/>
</dbReference>
<evidence type="ECO:0000256" key="6">
    <source>
        <dbReference type="SAM" id="MobiDB-lite"/>
    </source>
</evidence>
<feature type="transmembrane region" description="Helical" evidence="7">
    <location>
        <begin position="156"/>
        <end position="178"/>
    </location>
</feature>
<comment type="similarity">
    <text evidence="2">Belongs to the TMEM54 family.</text>
</comment>
<reference evidence="8 9" key="1">
    <citation type="submission" date="2019-04" db="EMBL/GenBank/DDBJ databases">
        <authorList>
            <consortium name="Wellcome Sanger Institute Data Sharing"/>
        </authorList>
    </citation>
    <scope>NUCLEOTIDE SEQUENCE [LARGE SCALE GENOMIC DNA]</scope>
</reference>
<evidence type="ECO:0000256" key="3">
    <source>
        <dbReference type="ARBA" id="ARBA00022692"/>
    </source>
</evidence>
<dbReference type="GeneID" id="108938918"/>
<evidence type="ECO:0000313" key="8">
    <source>
        <dbReference type="Ensembl" id="ENSSFOP00015050232.1"/>
    </source>
</evidence>
<accession>A0A8C9TI73</accession>
<dbReference type="PANTHER" id="PTHR31258:SF5">
    <property type="entry name" value="TMEM54 PROTEIN-RELATED"/>
    <property type="match status" value="1"/>
</dbReference>
<evidence type="ECO:0000256" key="7">
    <source>
        <dbReference type="SAM" id="Phobius"/>
    </source>
</evidence>
<dbReference type="InterPro" id="IPR020977">
    <property type="entry name" value="Beta-casein-like"/>
</dbReference>
<dbReference type="Ensembl" id="ENSSFOT00015049310.1">
    <property type="protein sequence ID" value="ENSSFOP00015050232.1"/>
    <property type="gene ID" value="ENSSFOG00015026244.1"/>
</dbReference>
<evidence type="ECO:0000313" key="9">
    <source>
        <dbReference type="Proteomes" id="UP000694397"/>
    </source>
</evidence>
<keyword evidence="9" id="KW-1185">Reference proteome</keyword>
<keyword evidence="3 7" id="KW-0812">Transmembrane</keyword>